<dbReference type="PANTHER" id="PTHR11472:SF1">
    <property type="entry name" value="GENERAL TRANSCRIPTION AND DNA REPAIR FACTOR IIH HELICASE SUBUNIT XPD"/>
    <property type="match status" value="1"/>
</dbReference>
<dbReference type="GO" id="GO:0005634">
    <property type="term" value="C:nucleus"/>
    <property type="evidence" value="ECO:0007669"/>
    <property type="project" value="UniProtKB-SubCell"/>
</dbReference>
<evidence type="ECO:0000256" key="14">
    <source>
        <dbReference type="ARBA" id="ARBA00023204"/>
    </source>
</evidence>
<keyword evidence="11" id="KW-0408">Iron</keyword>
<accession>A0AAV8V0S7</accession>
<keyword evidence="15" id="KW-0413">Isomerase</keyword>
<dbReference type="GO" id="GO:0043139">
    <property type="term" value="F:5'-3' DNA helicase activity"/>
    <property type="evidence" value="ECO:0007669"/>
    <property type="project" value="UniProtKB-EC"/>
</dbReference>
<dbReference type="FunFam" id="3.40.50.300:FF:000135">
    <property type="entry name" value="DNA repair helicase RAD3, putative"/>
    <property type="match status" value="1"/>
</dbReference>
<evidence type="ECO:0000256" key="18">
    <source>
        <dbReference type="ARBA" id="ARBA00048954"/>
    </source>
</evidence>
<keyword evidence="16" id="KW-0539">Nucleus</keyword>
<dbReference type="Pfam" id="PF06733">
    <property type="entry name" value="DEAD_2"/>
    <property type="match status" value="1"/>
</dbReference>
<dbReference type="GO" id="GO:0005524">
    <property type="term" value="F:ATP binding"/>
    <property type="evidence" value="ECO:0007669"/>
    <property type="project" value="UniProtKB-KW"/>
</dbReference>
<dbReference type="PROSITE" id="PS51193">
    <property type="entry name" value="HELICASE_ATP_BIND_2"/>
    <property type="match status" value="1"/>
</dbReference>
<name>A0AAV8V0S7_9RHOD</name>
<comment type="catalytic activity">
    <reaction evidence="18">
        <text>ATP + H2O = ADP + phosphate + H(+)</text>
        <dbReference type="Rhea" id="RHEA:13065"/>
        <dbReference type="ChEBI" id="CHEBI:15377"/>
        <dbReference type="ChEBI" id="CHEBI:15378"/>
        <dbReference type="ChEBI" id="CHEBI:30616"/>
        <dbReference type="ChEBI" id="CHEBI:43474"/>
        <dbReference type="ChEBI" id="CHEBI:456216"/>
        <dbReference type="EC" id="5.6.2.3"/>
    </reaction>
</comment>
<evidence type="ECO:0000256" key="12">
    <source>
        <dbReference type="ARBA" id="ARBA00023014"/>
    </source>
</evidence>
<sequence length="733" mass="82900">MRFNLDGLEVFFPYESVYPEQLEYMRELKKALDAGGHAVLEMPSGTGKTITLLSLITSYILSARGADARKLVYCTRTVEEMQKVLYEMRILSAYRRQYFGSADELLCVGLASRRHLCIHETVSNLSEGYDIDSACRALTAPWIRDSAIQNTDVEVCSFFEGYENEGKEAILKAGVYDLAEFRRHGTDRGWCPYFFARRMLTFANVIVYSYHYLLDPKVAALVSRDLTRDAIVVFDEAHNIDNVCIESLSVNIDESILGRSRACLGRLARAVERSKAEDASRLREEYERIMASVPLATMNAVAGSEVRGPPVLPEDVLHEAVPTEIRKAENFLAVVQVVINVLRSRMQLNSSVEESPNRFVEEIVREGNLEDKKDLRFTSDRLTSLLKTLEVSDWSEYRPLHIVSDFVTVAATYLQNGFTIIFEPFDSYTDDYKPILQLACLDASLAIRPVTNKFRTVVITSGTISPLDFYPRMLSFRAAVAASFNMSLDRKCVCPLVITHGGDQTVLSSKFQDRSNPAVARNYGDALLRFAERIPDGLVVFFPSYAYMSDIVSFWQDNDVLNELQERKLVFVETQDPAEASLAIANFRKGCDSGRGAVLLSVARGKAAEGIDFDGHYGRCVILFGVPFQYTESKTLRARMEYLRKNYQVREDDFLVFDAMRQAAQCVGRVIRNKKDYGVMVFADRRFSKHNLKSKLPKWIGQFLTDQNSDLQTATALAVARKFLLDMSQAEEQ</sequence>
<evidence type="ECO:0000256" key="7">
    <source>
        <dbReference type="ARBA" id="ARBA00022763"/>
    </source>
</evidence>
<dbReference type="InterPro" id="IPR002464">
    <property type="entry name" value="DNA/RNA_helicase_DEAH_CS"/>
</dbReference>
<evidence type="ECO:0000256" key="6">
    <source>
        <dbReference type="ARBA" id="ARBA00022741"/>
    </source>
</evidence>
<keyword evidence="6" id="KW-0547">Nucleotide-binding</keyword>
<keyword evidence="13" id="KW-0238">DNA-binding</keyword>
<comment type="subcellular location">
    <subcellularLocation>
        <location evidence="2">Nucleus</location>
    </subcellularLocation>
</comment>
<dbReference type="NCBIfam" id="TIGR00604">
    <property type="entry name" value="rad3"/>
    <property type="match status" value="1"/>
</dbReference>
<keyword evidence="4" id="KW-0004">4Fe-4S</keyword>
<dbReference type="Pfam" id="PF06777">
    <property type="entry name" value="HBB"/>
    <property type="match status" value="1"/>
</dbReference>
<dbReference type="GO" id="GO:0006366">
    <property type="term" value="P:transcription by RNA polymerase II"/>
    <property type="evidence" value="ECO:0007669"/>
    <property type="project" value="TreeGrafter"/>
</dbReference>
<dbReference type="SMART" id="SM00491">
    <property type="entry name" value="HELICc2"/>
    <property type="match status" value="1"/>
</dbReference>
<keyword evidence="14" id="KW-0234">DNA repair</keyword>
<dbReference type="GO" id="GO:0051539">
    <property type="term" value="F:4 iron, 4 sulfur cluster binding"/>
    <property type="evidence" value="ECO:0007669"/>
    <property type="project" value="UniProtKB-KW"/>
</dbReference>
<gene>
    <name evidence="20" type="ORF">NDN08_002894</name>
</gene>
<evidence type="ECO:0000256" key="8">
    <source>
        <dbReference type="ARBA" id="ARBA00022801"/>
    </source>
</evidence>
<evidence type="ECO:0000259" key="19">
    <source>
        <dbReference type="PROSITE" id="PS51193"/>
    </source>
</evidence>
<dbReference type="PANTHER" id="PTHR11472">
    <property type="entry name" value="DNA REPAIR DEAD HELICASE RAD3/XP-D SUBFAMILY MEMBER"/>
    <property type="match status" value="1"/>
</dbReference>
<evidence type="ECO:0000256" key="13">
    <source>
        <dbReference type="ARBA" id="ARBA00023125"/>
    </source>
</evidence>
<comment type="similarity">
    <text evidence="3">Belongs to the helicase family. RAD3/XPD subfamily.</text>
</comment>
<evidence type="ECO:0000256" key="3">
    <source>
        <dbReference type="ARBA" id="ARBA00009146"/>
    </source>
</evidence>
<evidence type="ECO:0000256" key="4">
    <source>
        <dbReference type="ARBA" id="ARBA00022485"/>
    </source>
</evidence>
<protein>
    <recommendedName>
        <fullName evidence="17">DNA 5'-3' helicase</fullName>
        <ecNumber evidence="17">5.6.2.3</ecNumber>
    </recommendedName>
</protein>
<keyword evidence="10" id="KW-0067">ATP-binding</keyword>
<evidence type="ECO:0000313" key="21">
    <source>
        <dbReference type="Proteomes" id="UP001157974"/>
    </source>
</evidence>
<dbReference type="GO" id="GO:0006289">
    <property type="term" value="P:nucleotide-excision repair"/>
    <property type="evidence" value="ECO:0007669"/>
    <property type="project" value="InterPro"/>
</dbReference>
<evidence type="ECO:0000256" key="5">
    <source>
        <dbReference type="ARBA" id="ARBA00022723"/>
    </source>
</evidence>
<dbReference type="FunFam" id="3.40.50.300:FF:000128">
    <property type="entry name" value="Putative DNA repair helicase RAD3"/>
    <property type="match status" value="1"/>
</dbReference>
<dbReference type="SUPFAM" id="SSF52540">
    <property type="entry name" value="P-loop containing nucleoside triphosphate hydrolases"/>
    <property type="match status" value="1"/>
</dbReference>
<keyword evidence="5" id="KW-0479">Metal-binding</keyword>
<dbReference type="SMART" id="SM00488">
    <property type="entry name" value="DEXDc2"/>
    <property type="match status" value="1"/>
</dbReference>
<keyword evidence="8" id="KW-0378">Hydrolase</keyword>
<dbReference type="Pfam" id="PF13307">
    <property type="entry name" value="Helicase_C_2"/>
    <property type="match status" value="1"/>
</dbReference>
<proteinExistence type="inferred from homology"/>
<dbReference type="EMBL" id="JAMWBK010000003">
    <property type="protein sequence ID" value="KAJ8906401.1"/>
    <property type="molecule type" value="Genomic_DNA"/>
</dbReference>
<keyword evidence="21" id="KW-1185">Reference proteome</keyword>
<evidence type="ECO:0000256" key="2">
    <source>
        <dbReference type="ARBA" id="ARBA00004123"/>
    </source>
</evidence>
<keyword evidence="9" id="KW-0347">Helicase</keyword>
<dbReference type="GO" id="GO:0046872">
    <property type="term" value="F:metal ion binding"/>
    <property type="evidence" value="ECO:0007669"/>
    <property type="project" value="UniProtKB-KW"/>
</dbReference>
<dbReference type="GO" id="GO:0045951">
    <property type="term" value="P:positive regulation of mitotic recombination"/>
    <property type="evidence" value="ECO:0007669"/>
    <property type="project" value="TreeGrafter"/>
</dbReference>
<comment type="cofactor">
    <cofactor evidence="1">
        <name>[4Fe-4S] cluster</name>
        <dbReference type="ChEBI" id="CHEBI:49883"/>
    </cofactor>
</comment>
<dbReference type="CDD" id="cd18788">
    <property type="entry name" value="SF2_C_XPD"/>
    <property type="match status" value="1"/>
</dbReference>
<dbReference type="InterPro" id="IPR013020">
    <property type="entry name" value="Rad3/Chl1-like"/>
</dbReference>
<evidence type="ECO:0000256" key="1">
    <source>
        <dbReference type="ARBA" id="ARBA00001966"/>
    </source>
</evidence>
<dbReference type="GO" id="GO:0003684">
    <property type="term" value="F:damaged DNA binding"/>
    <property type="evidence" value="ECO:0007669"/>
    <property type="project" value="TreeGrafter"/>
</dbReference>
<dbReference type="InterPro" id="IPR014013">
    <property type="entry name" value="Helic_SF1/SF2_ATP-bd_DinG/Rad3"/>
</dbReference>
<dbReference type="PRINTS" id="PR00852">
    <property type="entry name" value="XRODRMPGMNTD"/>
</dbReference>
<keyword evidence="12" id="KW-0411">Iron-sulfur</keyword>
<keyword evidence="7" id="KW-0227">DNA damage</keyword>
<dbReference type="InterPro" id="IPR001945">
    <property type="entry name" value="RAD3/XPD"/>
</dbReference>
<dbReference type="InterPro" id="IPR027417">
    <property type="entry name" value="P-loop_NTPase"/>
</dbReference>
<dbReference type="InterPro" id="IPR045028">
    <property type="entry name" value="DinG/Rad3-like"/>
</dbReference>
<dbReference type="AlphaFoldDB" id="A0AAV8V0S7"/>
<evidence type="ECO:0000256" key="11">
    <source>
        <dbReference type="ARBA" id="ARBA00023004"/>
    </source>
</evidence>
<evidence type="ECO:0000256" key="17">
    <source>
        <dbReference type="ARBA" id="ARBA00044969"/>
    </source>
</evidence>
<dbReference type="GO" id="GO:0016818">
    <property type="term" value="F:hydrolase activity, acting on acid anhydrides, in phosphorus-containing anhydrides"/>
    <property type="evidence" value="ECO:0007669"/>
    <property type="project" value="InterPro"/>
</dbReference>
<evidence type="ECO:0000256" key="16">
    <source>
        <dbReference type="ARBA" id="ARBA00023242"/>
    </source>
</evidence>
<organism evidence="20 21">
    <name type="scientific">Rhodosorus marinus</name>
    <dbReference type="NCBI Taxonomy" id="101924"/>
    <lineage>
        <taxon>Eukaryota</taxon>
        <taxon>Rhodophyta</taxon>
        <taxon>Stylonematophyceae</taxon>
        <taxon>Stylonematales</taxon>
        <taxon>Stylonemataceae</taxon>
        <taxon>Rhodosorus</taxon>
    </lineage>
</organism>
<evidence type="ECO:0000256" key="10">
    <source>
        <dbReference type="ARBA" id="ARBA00022840"/>
    </source>
</evidence>
<evidence type="ECO:0000256" key="15">
    <source>
        <dbReference type="ARBA" id="ARBA00023235"/>
    </source>
</evidence>
<dbReference type="Gene3D" id="3.40.50.300">
    <property type="entry name" value="P-loop containing nucleotide triphosphate hydrolases"/>
    <property type="match status" value="2"/>
</dbReference>
<dbReference type="InterPro" id="IPR010614">
    <property type="entry name" value="RAD3-like_helicase_DEAD"/>
</dbReference>
<comment type="caution">
    <text evidence="20">The sequence shown here is derived from an EMBL/GenBank/DDBJ whole genome shotgun (WGS) entry which is preliminary data.</text>
</comment>
<evidence type="ECO:0000256" key="9">
    <source>
        <dbReference type="ARBA" id="ARBA00022806"/>
    </source>
</evidence>
<dbReference type="InterPro" id="IPR010643">
    <property type="entry name" value="HBB"/>
</dbReference>
<dbReference type="InterPro" id="IPR006554">
    <property type="entry name" value="Helicase-like_DEXD_c2"/>
</dbReference>
<dbReference type="EC" id="5.6.2.3" evidence="17"/>
<dbReference type="PROSITE" id="PS00690">
    <property type="entry name" value="DEAH_ATP_HELICASE"/>
    <property type="match status" value="1"/>
</dbReference>
<evidence type="ECO:0000313" key="20">
    <source>
        <dbReference type="EMBL" id="KAJ8906401.1"/>
    </source>
</evidence>
<dbReference type="InterPro" id="IPR006555">
    <property type="entry name" value="ATP-dep_Helicase_C"/>
</dbReference>
<feature type="domain" description="Helicase ATP-binding" evidence="19">
    <location>
        <begin position="7"/>
        <end position="286"/>
    </location>
</feature>
<dbReference type="Proteomes" id="UP001157974">
    <property type="component" value="Unassembled WGS sequence"/>
</dbReference>
<reference evidence="20 21" key="1">
    <citation type="journal article" date="2023" name="Nat. Commun.">
        <title>Origin of minicircular mitochondrial genomes in red algae.</title>
        <authorList>
            <person name="Lee Y."/>
            <person name="Cho C.H."/>
            <person name="Lee Y.M."/>
            <person name="Park S.I."/>
            <person name="Yang J.H."/>
            <person name="West J.A."/>
            <person name="Bhattacharya D."/>
            <person name="Yoon H.S."/>
        </authorList>
    </citation>
    <scope>NUCLEOTIDE SEQUENCE [LARGE SCALE GENOMIC DNA]</scope>
    <source>
        <strain evidence="20 21">CCMP1338</strain>
        <tissue evidence="20">Whole cell</tissue>
    </source>
</reference>